<sequence length="114" mass="12596">MYHKPARMCGFVFVSSAILLSACGGGEKDETLGRLITECQMAAHYAMTDSSLTDEKKHFAIGEYVERCLKEGGLQPVSDTQGDESCVEKPRSSEDGKTFIKPLQKCWKNLKSSK</sequence>
<name>A0ABU7XJM9_9HYPH</name>
<evidence type="ECO:0008006" key="4">
    <source>
        <dbReference type="Google" id="ProtNLM"/>
    </source>
</evidence>
<protein>
    <recommendedName>
        <fullName evidence="4">Lipoprotein</fullName>
    </recommendedName>
</protein>
<evidence type="ECO:0000256" key="1">
    <source>
        <dbReference type="SAM" id="MobiDB-lite"/>
    </source>
</evidence>
<accession>A0ABU7XJM9</accession>
<dbReference type="RefSeq" id="WP_332082636.1">
    <property type="nucleotide sequence ID" value="NZ_JAZHYN010000048.1"/>
</dbReference>
<feature type="region of interest" description="Disordered" evidence="1">
    <location>
        <begin position="74"/>
        <end position="96"/>
    </location>
</feature>
<dbReference type="PROSITE" id="PS51257">
    <property type="entry name" value="PROKAR_LIPOPROTEIN"/>
    <property type="match status" value="1"/>
</dbReference>
<gene>
    <name evidence="2" type="ORF">V3H18_13710</name>
</gene>
<organism evidence="2 3">
    <name type="scientific">Methylocystis borbori</name>
    <dbReference type="NCBI Taxonomy" id="3118750"/>
    <lineage>
        <taxon>Bacteria</taxon>
        <taxon>Pseudomonadati</taxon>
        <taxon>Pseudomonadota</taxon>
        <taxon>Alphaproteobacteria</taxon>
        <taxon>Hyphomicrobiales</taxon>
        <taxon>Methylocystaceae</taxon>
        <taxon>Methylocystis</taxon>
    </lineage>
</organism>
<evidence type="ECO:0000313" key="3">
    <source>
        <dbReference type="Proteomes" id="UP001350748"/>
    </source>
</evidence>
<comment type="caution">
    <text evidence="2">The sequence shown here is derived from an EMBL/GenBank/DDBJ whole genome shotgun (WGS) entry which is preliminary data.</text>
</comment>
<keyword evidence="3" id="KW-1185">Reference proteome</keyword>
<feature type="compositionally biased region" description="Basic and acidic residues" evidence="1">
    <location>
        <begin position="86"/>
        <end position="96"/>
    </location>
</feature>
<dbReference type="Proteomes" id="UP001350748">
    <property type="component" value="Unassembled WGS sequence"/>
</dbReference>
<evidence type="ECO:0000313" key="2">
    <source>
        <dbReference type="EMBL" id="MEF3367591.1"/>
    </source>
</evidence>
<reference evidence="2 3" key="1">
    <citation type="submission" date="2024-02" db="EMBL/GenBank/DDBJ databases">
        <authorList>
            <person name="Grouzdev D."/>
        </authorList>
    </citation>
    <scope>NUCLEOTIDE SEQUENCE [LARGE SCALE GENOMIC DNA]</scope>
    <source>
        <strain evidence="2 3">9N</strain>
    </source>
</reference>
<proteinExistence type="predicted"/>
<dbReference type="EMBL" id="JAZHYN010000048">
    <property type="protein sequence ID" value="MEF3367591.1"/>
    <property type="molecule type" value="Genomic_DNA"/>
</dbReference>